<dbReference type="OrthoDB" id="9776025at2"/>
<dbReference type="RefSeq" id="WP_103203295.1">
    <property type="nucleotide sequence ID" value="NZ_CVTD020000023.1"/>
</dbReference>
<comment type="subunit">
    <text evidence="2 5">Homopentamer.</text>
</comment>
<evidence type="ECO:0000313" key="9">
    <source>
        <dbReference type="Proteomes" id="UP000236497"/>
    </source>
</evidence>
<keyword evidence="9" id="KW-1185">Reference proteome</keyword>
<feature type="domain" description="Flagellar hook-associated protein 2 N-terminal" evidence="6">
    <location>
        <begin position="11"/>
        <end position="108"/>
    </location>
</feature>
<dbReference type="InterPro" id="IPR003481">
    <property type="entry name" value="FliD_N"/>
</dbReference>
<name>A0A0H5SI98_HERHM</name>
<organism evidence="8 9">
    <name type="scientific">Herbinix hemicellulosilytica</name>
    <dbReference type="NCBI Taxonomy" id="1564487"/>
    <lineage>
        <taxon>Bacteria</taxon>
        <taxon>Bacillati</taxon>
        <taxon>Bacillota</taxon>
        <taxon>Clostridia</taxon>
        <taxon>Lachnospirales</taxon>
        <taxon>Lachnospiraceae</taxon>
        <taxon>Herbinix</taxon>
    </lineage>
</organism>
<dbReference type="GO" id="GO:0007155">
    <property type="term" value="P:cell adhesion"/>
    <property type="evidence" value="ECO:0007669"/>
    <property type="project" value="InterPro"/>
</dbReference>
<dbReference type="PANTHER" id="PTHR30288:SF0">
    <property type="entry name" value="FLAGELLAR HOOK-ASSOCIATED PROTEIN 2"/>
    <property type="match status" value="1"/>
</dbReference>
<dbReference type="PANTHER" id="PTHR30288">
    <property type="entry name" value="FLAGELLAR CAP/ASSEMBLY PROTEIN FLID"/>
    <property type="match status" value="1"/>
</dbReference>
<dbReference type="InterPro" id="IPR010809">
    <property type="entry name" value="FliD_C"/>
</dbReference>
<sequence>MGELRLTGLASGMDTDFIIEQLMKAHRLKATKIENKITTTEWKQEKWKELNSKIYSFYTNQLSKLRFQSSFLTKKAVSSNQNKVEVTAGTNAADGTHIIKVKQLASAQFMTGDKINKANISLSTKLTDLDIDASSNPTITIKIGEQSTEFTIDENKTVGDFVNALKKAGLNANFDTVHNRFFISSKESGKENEFTITSSNPEILEKLGLGSKAGVVDAQDAEIVYNGVTLTSSSNNFTVNGLTLILKETTAVDEQISITVSNNTEAVYNMVKDFVKAYNELITELNKAYYADSARGLDPLTHEEKEKMTDEQIAKWESKIKDALLRRDNTLGSLITTFRDILSDPVSINEKKYSLSSFGIVTGDYSEKGLLHISGDSDFASVALSENKLMDALNNNPDEVMQVLSKLASDLYNTLTEKMKSTSLSSALTVYNDKELAKQITDYKSELKRMEDRLSELEEKYYRQFSAMESALAKMNSQSSFLMSMLGMNNN</sequence>
<dbReference type="EMBL" id="CVTD020000023">
    <property type="protein sequence ID" value="CRZ35204.1"/>
    <property type="molecule type" value="Genomic_DNA"/>
</dbReference>
<dbReference type="GO" id="GO:0009424">
    <property type="term" value="C:bacterial-type flagellum hook"/>
    <property type="evidence" value="ECO:0007669"/>
    <property type="project" value="UniProtKB-UniRule"/>
</dbReference>
<evidence type="ECO:0000256" key="5">
    <source>
        <dbReference type="RuleBase" id="RU362066"/>
    </source>
</evidence>
<feature type="coiled-coil region" evidence="5">
    <location>
        <begin position="433"/>
        <end position="460"/>
    </location>
</feature>
<comment type="similarity">
    <text evidence="1 5">Belongs to the FliD family.</text>
</comment>
<evidence type="ECO:0000259" key="6">
    <source>
        <dbReference type="Pfam" id="PF02465"/>
    </source>
</evidence>
<reference evidence="8 9" key="1">
    <citation type="submission" date="2015-06" db="EMBL/GenBank/DDBJ databases">
        <authorList>
            <person name="Wibberg Daniel"/>
        </authorList>
    </citation>
    <scope>NUCLEOTIDE SEQUENCE [LARGE SCALE GENOMIC DNA]</scope>
    <source>
        <strain evidence="8 9">T3/55T</strain>
    </source>
</reference>
<dbReference type="Pfam" id="PF07195">
    <property type="entry name" value="FliD_C"/>
    <property type="match status" value="1"/>
</dbReference>
<evidence type="ECO:0000256" key="2">
    <source>
        <dbReference type="ARBA" id="ARBA00011255"/>
    </source>
</evidence>
<accession>A0A0H5SI98</accession>
<evidence type="ECO:0000313" key="8">
    <source>
        <dbReference type="EMBL" id="CRZ35204.1"/>
    </source>
</evidence>
<keyword evidence="4 5" id="KW-0975">Bacterial flagellum</keyword>
<proteinExistence type="inferred from homology"/>
<dbReference type="GO" id="GO:0009421">
    <property type="term" value="C:bacterial-type flagellum filament cap"/>
    <property type="evidence" value="ECO:0007669"/>
    <property type="project" value="InterPro"/>
</dbReference>
<protein>
    <recommendedName>
        <fullName evidence="5">Flagellar hook-associated protein 2</fullName>
        <shortName evidence="5">HAP2</shortName>
    </recommendedName>
    <alternativeName>
        <fullName evidence="5">Flagellar cap protein</fullName>
    </alternativeName>
</protein>
<dbReference type="Pfam" id="PF02465">
    <property type="entry name" value="FliD_N"/>
    <property type="match status" value="1"/>
</dbReference>
<comment type="subcellular location">
    <subcellularLocation>
        <location evidence="5">Secreted</location>
    </subcellularLocation>
    <subcellularLocation>
        <location evidence="5">Bacterial flagellum</location>
    </subcellularLocation>
</comment>
<evidence type="ECO:0000256" key="3">
    <source>
        <dbReference type="ARBA" id="ARBA00023054"/>
    </source>
</evidence>
<gene>
    <name evidence="8" type="ORF">HHT355_2006</name>
</gene>
<feature type="domain" description="Flagellar hook-associated protein 2 C-terminal" evidence="7">
    <location>
        <begin position="218"/>
        <end position="477"/>
    </location>
</feature>
<keyword evidence="5" id="KW-0964">Secreted</keyword>
<dbReference type="GO" id="GO:0071973">
    <property type="term" value="P:bacterial-type flagellum-dependent cell motility"/>
    <property type="evidence" value="ECO:0007669"/>
    <property type="project" value="TreeGrafter"/>
</dbReference>
<comment type="function">
    <text evidence="5">Required for morphogenesis and for the elongation of the flagellar filament by facilitating polymerization of the flagellin monomers at the tip of growing filament. Forms a capping structure, which prevents flagellin subunits (transported through the central channel of the flagellum) from leaking out without polymerization at the distal end.</text>
</comment>
<keyword evidence="3 5" id="KW-0175">Coiled coil</keyword>
<dbReference type="AlphaFoldDB" id="A0A0H5SI98"/>
<evidence type="ECO:0000256" key="4">
    <source>
        <dbReference type="ARBA" id="ARBA00023143"/>
    </source>
</evidence>
<dbReference type="Proteomes" id="UP000236497">
    <property type="component" value="Unassembled WGS sequence"/>
</dbReference>
<evidence type="ECO:0000259" key="7">
    <source>
        <dbReference type="Pfam" id="PF07195"/>
    </source>
</evidence>
<evidence type="ECO:0000256" key="1">
    <source>
        <dbReference type="ARBA" id="ARBA00009764"/>
    </source>
</evidence>
<dbReference type="GO" id="GO:0005576">
    <property type="term" value="C:extracellular region"/>
    <property type="evidence" value="ECO:0007669"/>
    <property type="project" value="UniProtKB-SubCell"/>
</dbReference>
<dbReference type="InterPro" id="IPR040026">
    <property type="entry name" value="FliD"/>
</dbReference>